<evidence type="ECO:0000313" key="3">
    <source>
        <dbReference type="Proteomes" id="UP000026960"/>
    </source>
</evidence>
<keyword evidence="3" id="KW-1185">Reference proteome</keyword>
<evidence type="ECO:0000313" key="2">
    <source>
        <dbReference type="EnsemblPlants" id="OBART02G10440.1"/>
    </source>
</evidence>
<feature type="region of interest" description="Disordered" evidence="1">
    <location>
        <begin position="182"/>
        <end position="204"/>
    </location>
</feature>
<sequence length="204" mass="21204">MVLSRAWYLRHDIVQCRGGEGSGGEGGGGGGVAVELEAPGTTVVCVGRRREQQRSAETGGGGATETLVIEAEIVGGYRVIEAEIVGGADGMEEGEGERAKGWEGISEAGVGVLGDVVRWGESPPWRWRQLRGQRRTAAVENRVWSGRVGSGCEGAVEDEVRTEEGGAARWEGAIQSCVRLESPSSIGEGGGDHGSGEEAGGRGW</sequence>
<dbReference type="HOGENOM" id="CLU_1345064_0_0_1"/>
<dbReference type="Proteomes" id="UP000026960">
    <property type="component" value="Chromosome 2"/>
</dbReference>
<organism evidence="2">
    <name type="scientific">Oryza barthii</name>
    <dbReference type="NCBI Taxonomy" id="65489"/>
    <lineage>
        <taxon>Eukaryota</taxon>
        <taxon>Viridiplantae</taxon>
        <taxon>Streptophyta</taxon>
        <taxon>Embryophyta</taxon>
        <taxon>Tracheophyta</taxon>
        <taxon>Spermatophyta</taxon>
        <taxon>Magnoliopsida</taxon>
        <taxon>Liliopsida</taxon>
        <taxon>Poales</taxon>
        <taxon>Poaceae</taxon>
        <taxon>BOP clade</taxon>
        <taxon>Oryzoideae</taxon>
        <taxon>Oryzeae</taxon>
        <taxon>Oryzinae</taxon>
        <taxon>Oryza</taxon>
    </lineage>
</organism>
<accession>A0A0D3F313</accession>
<protein>
    <submittedName>
        <fullName evidence="2">Uncharacterized protein</fullName>
    </submittedName>
</protein>
<name>A0A0D3F313_9ORYZ</name>
<proteinExistence type="predicted"/>
<dbReference type="PaxDb" id="65489-OBART02G10440.1"/>
<dbReference type="EnsemblPlants" id="OBART02G10440.1">
    <property type="protein sequence ID" value="OBART02G10440.1"/>
    <property type="gene ID" value="OBART02G10440"/>
</dbReference>
<evidence type="ECO:0000256" key="1">
    <source>
        <dbReference type="SAM" id="MobiDB-lite"/>
    </source>
</evidence>
<reference evidence="2" key="2">
    <citation type="submission" date="2015-03" db="UniProtKB">
        <authorList>
            <consortium name="EnsemblPlants"/>
        </authorList>
    </citation>
    <scope>IDENTIFICATION</scope>
</reference>
<dbReference type="AlphaFoldDB" id="A0A0D3F313"/>
<dbReference type="Gramene" id="OBART02G10440.1">
    <property type="protein sequence ID" value="OBART02G10440.1"/>
    <property type="gene ID" value="OBART02G10440"/>
</dbReference>
<feature type="compositionally biased region" description="Basic and acidic residues" evidence="1">
    <location>
        <begin position="190"/>
        <end position="204"/>
    </location>
</feature>
<reference evidence="2" key="1">
    <citation type="journal article" date="2009" name="Rice">
        <title>De Novo Next Generation Sequencing of Plant Genomes.</title>
        <authorList>
            <person name="Rounsley S."/>
            <person name="Marri P.R."/>
            <person name="Yu Y."/>
            <person name="He R."/>
            <person name="Sisneros N."/>
            <person name="Goicoechea J.L."/>
            <person name="Lee S.J."/>
            <person name="Angelova A."/>
            <person name="Kudrna D."/>
            <person name="Luo M."/>
            <person name="Affourtit J."/>
            <person name="Desany B."/>
            <person name="Knight J."/>
            <person name="Niazi F."/>
            <person name="Egholm M."/>
            <person name="Wing R.A."/>
        </authorList>
    </citation>
    <scope>NUCLEOTIDE SEQUENCE [LARGE SCALE GENOMIC DNA]</scope>
    <source>
        <strain evidence="2">cv. IRGC 105608</strain>
    </source>
</reference>